<evidence type="ECO:0000256" key="8">
    <source>
        <dbReference type="ARBA" id="ARBA00023316"/>
    </source>
</evidence>
<keyword evidence="5 9" id="KW-0862">Zinc</keyword>
<evidence type="ECO:0000256" key="2">
    <source>
        <dbReference type="ARBA" id="ARBA00022670"/>
    </source>
</evidence>
<dbReference type="Gene3D" id="3.30.1380.10">
    <property type="match status" value="1"/>
</dbReference>
<dbReference type="InterPro" id="IPR000755">
    <property type="entry name" value="A_A_dipeptidase"/>
</dbReference>
<evidence type="ECO:0000256" key="11">
    <source>
        <dbReference type="SAM" id="SignalP"/>
    </source>
</evidence>
<keyword evidence="8 10" id="KW-0961">Cell wall biogenesis/degradation</keyword>
<dbReference type="GO" id="GO:0008270">
    <property type="term" value="F:zinc ion binding"/>
    <property type="evidence" value="ECO:0007669"/>
    <property type="project" value="UniProtKB-UniRule"/>
</dbReference>
<evidence type="ECO:0000313" key="12">
    <source>
        <dbReference type="EMBL" id="AEE51456.1"/>
    </source>
</evidence>
<dbReference type="HOGENOM" id="CLU_060744_0_1_10"/>
<dbReference type="CDD" id="cd14840">
    <property type="entry name" value="D-Ala-D-Ala_dipeptidase_Aad"/>
    <property type="match status" value="1"/>
</dbReference>
<dbReference type="HAMAP" id="MF_01924">
    <property type="entry name" value="A_A_dipeptidase"/>
    <property type="match status" value="1"/>
</dbReference>
<evidence type="ECO:0000256" key="1">
    <source>
        <dbReference type="ARBA" id="ARBA00001362"/>
    </source>
</evidence>
<keyword evidence="11" id="KW-0732">Signal</keyword>
<evidence type="ECO:0000256" key="4">
    <source>
        <dbReference type="ARBA" id="ARBA00022801"/>
    </source>
</evidence>
<keyword evidence="13" id="KW-1185">Reference proteome</keyword>
<dbReference type="InterPro" id="IPR009045">
    <property type="entry name" value="Zn_M74/Hedgehog-like"/>
</dbReference>
<dbReference type="GO" id="GO:0071555">
    <property type="term" value="P:cell wall organization"/>
    <property type="evidence" value="ECO:0007669"/>
    <property type="project" value="UniProtKB-KW"/>
</dbReference>
<dbReference type="GO" id="GO:0006508">
    <property type="term" value="P:proteolysis"/>
    <property type="evidence" value="ECO:0007669"/>
    <property type="project" value="UniProtKB-KW"/>
</dbReference>
<reference evidence="12 13" key="1">
    <citation type="journal article" date="2011" name="Stand. Genomic Sci.">
        <title>Complete genome sequence of Haliscomenobacter hydrossis type strain (O).</title>
        <authorList>
            <consortium name="US DOE Joint Genome Institute (JGI-PGF)"/>
            <person name="Daligault H."/>
            <person name="Lapidus A."/>
            <person name="Zeytun A."/>
            <person name="Nolan M."/>
            <person name="Lucas S."/>
            <person name="Del Rio T.G."/>
            <person name="Tice H."/>
            <person name="Cheng J.F."/>
            <person name="Tapia R."/>
            <person name="Han C."/>
            <person name="Goodwin L."/>
            <person name="Pitluck S."/>
            <person name="Liolios K."/>
            <person name="Pagani I."/>
            <person name="Ivanova N."/>
            <person name="Huntemann M."/>
            <person name="Mavromatis K."/>
            <person name="Mikhailova N."/>
            <person name="Pati A."/>
            <person name="Chen A."/>
            <person name="Palaniappan K."/>
            <person name="Land M."/>
            <person name="Hauser L."/>
            <person name="Brambilla E.M."/>
            <person name="Rohde M."/>
            <person name="Verbarg S."/>
            <person name="Goker M."/>
            <person name="Bristow J."/>
            <person name="Eisen J.A."/>
            <person name="Markowitz V."/>
            <person name="Hugenholtz P."/>
            <person name="Kyrpides N.C."/>
            <person name="Klenk H.P."/>
            <person name="Woyke T."/>
        </authorList>
    </citation>
    <scope>NUCLEOTIDE SEQUENCE [LARGE SCALE GENOMIC DNA]</scope>
    <source>
        <strain evidence="13">ATCC 27775 / DSM 1100 / LMG 10767 / O</strain>
    </source>
</reference>
<evidence type="ECO:0000256" key="7">
    <source>
        <dbReference type="ARBA" id="ARBA00023049"/>
    </source>
</evidence>
<keyword evidence="4 9" id="KW-0378">Hydrolase</keyword>
<keyword evidence="6 9" id="KW-0224">Dipeptidase</keyword>
<keyword evidence="7 9" id="KW-0482">Metalloprotease</keyword>
<comment type="function">
    <text evidence="9 10">Catalyzes hydrolysis of the D-alanyl-D-alanine dipeptide.</text>
</comment>
<evidence type="ECO:0000256" key="6">
    <source>
        <dbReference type="ARBA" id="ARBA00022997"/>
    </source>
</evidence>
<feature type="active site" description="Proton donor/acceptor" evidence="9">
    <location>
        <position position="189"/>
    </location>
</feature>
<keyword evidence="3 9" id="KW-0479">Metal-binding</keyword>
<evidence type="ECO:0000256" key="5">
    <source>
        <dbReference type="ARBA" id="ARBA00022833"/>
    </source>
</evidence>
<dbReference type="EC" id="3.4.13.22" evidence="9 10"/>
<dbReference type="RefSeq" id="WP_013765995.1">
    <property type="nucleotide sequence ID" value="NC_015510.1"/>
</dbReference>
<accession>F4KYR4</accession>
<dbReference type="OrthoDB" id="9801430at2"/>
<feature type="binding site" evidence="9">
    <location>
        <position position="125"/>
    </location>
    <ligand>
        <name>Zn(2+)</name>
        <dbReference type="ChEBI" id="CHEBI:29105"/>
        <note>catalytic</note>
    </ligand>
</feature>
<evidence type="ECO:0000313" key="13">
    <source>
        <dbReference type="Proteomes" id="UP000008461"/>
    </source>
</evidence>
<feature type="site" description="Transition state stabilizer" evidence="9">
    <location>
        <position position="98"/>
    </location>
</feature>
<dbReference type="GO" id="GO:0160237">
    <property type="term" value="F:D-Ala-D-Ala dipeptidase activity"/>
    <property type="evidence" value="ECO:0007669"/>
    <property type="project" value="UniProtKB-EC"/>
</dbReference>
<sequence length="210" mass="24225">MRILYPALATILSCTMASVSILSAQTTNPDANWVDMRSLVPDLVLDIRYATTNNFMEEKIYECGECYLRKEVADAIARVHRRIKAQGYGGLKMYDCYRPHSAQWKLWKKVPNTQYVADPRKGSMHNRGSAVDLTVVDKNGKELDMGTGYDVFDKKAYIDYIGHPANINNNRKLLQTAMIAEGFRTTRTEWWHFSYTLKSYPISDYLWKCK</sequence>
<feature type="binding site" evidence="9">
    <location>
        <position position="192"/>
    </location>
    <ligand>
        <name>Zn(2+)</name>
        <dbReference type="ChEBI" id="CHEBI:29105"/>
        <note>catalytic</note>
    </ligand>
</feature>
<reference key="2">
    <citation type="submission" date="2011-04" db="EMBL/GenBank/DDBJ databases">
        <title>Complete sequence of chromosome of Haliscomenobacter hydrossis DSM 1100.</title>
        <authorList>
            <consortium name="US DOE Joint Genome Institute (JGI-PGF)"/>
            <person name="Lucas S."/>
            <person name="Han J."/>
            <person name="Lapidus A."/>
            <person name="Bruce D."/>
            <person name="Goodwin L."/>
            <person name="Pitluck S."/>
            <person name="Peters L."/>
            <person name="Kyrpides N."/>
            <person name="Mavromatis K."/>
            <person name="Ivanova N."/>
            <person name="Ovchinnikova G."/>
            <person name="Pagani I."/>
            <person name="Daligault H."/>
            <person name="Detter J.C."/>
            <person name="Han C."/>
            <person name="Land M."/>
            <person name="Hauser L."/>
            <person name="Markowitz V."/>
            <person name="Cheng J.-F."/>
            <person name="Hugenholtz P."/>
            <person name="Woyke T."/>
            <person name="Wu D."/>
            <person name="Verbarg S."/>
            <person name="Frueling A."/>
            <person name="Brambilla E."/>
            <person name="Klenk H.-P."/>
            <person name="Eisen J.A."/>
        </authorList>
    </citation>
    <scope>NUCLEOTIDE SEQUENCE</scope>
    <source>
        <strain>DSM 1100</strain>
    </source>
</reference>
<gene>
    <name evidence="12" type="ordered locus">Halhy_3604</name>
</gene>
<evidence type="ECO:0000256" key="9">
    <source>
        <dbReference type="HAMAP-Rule" id="MF_01924"/>
    </source>
</evidence>
<dbReference type="GO" id="GO:0008237">
    <property type="term" value="F:metallopeptidase activity"/>
    <property type="evidence" value="ECO:0007669"/>
    <property type="project" value="UniProtKB-KW"/>
</dbReference>
<feature type="signal peptide" evidence="11">
    <location>
        <begin position="1"/>
        <end position="24"/>
    </location>
</feature>
<name>F4KYR4_HALH1</name>
<dbReference type="Pfam" id="PF01427">
    <property type="entry name" value="Peptidase_M15"/>
    <property type="match status" value="1"/>
</dbReference>
<dbReference type="PANTHER" id="PTHR43126:SF1">
    <property type="entry name" value="D-ALANYL-D-ALANINE DIPEPTIDASE"/>
    <property type="match status" value="1"/>
</dbReference>
<dbReference type="AlphaFoldDB" id="F4KYR4"/>
<feature type="binding site" evidence="9">
    <location>
        <position position="132"/>
    </location>
    <ligand>
        <name>Zn(2+)</name>
        <dbReference type="ChEBI" id="CHEBI:29105"/>
        <note>catalytic</note>
    </ligand>
</feature>
<comment type="cofactor">
    <cofactor evidence="9">
        <name>Zn(2+)</name>
        <dbReference type="ChEBI" id="CHEBI:29105"/>
    </cofactor>
    <text evidence="9">Binds 1 zinc ion per subunit.</text>
</comment>
<evidence type="ECO:0000256" key="10">
    <source>
        <dbReference type="PIRNR" id="PIRNR026671"/>
    </source>
</evidence>
<dbReference type="KEGG" id="hhy:Halhy_3604"/>
<feature type="chain" id="PRO_5003316245" description="D-alanyl-D-alanine dipeptidase" evidence="11">
    <location>
        <begin position="25"/>
        <end position="210"/>
    </location>
</feature>
<evidence type="ECO:0000256" key="3">
    <source>
        <dbReference type="ARBA" id="ARBA00022723"/>
    </source>
</evidence>
<protein>
    <recommendedName>
        <fullName evidence="9 10">D-alanyl-D-alanine dipeptidase</fullName>
        <shortName evidence="9 10">D-Ala-D-Ala dipeptidase</shortName>
        <ecNumber evidence="9 10">3.4.13.22</ecNumber>
    </recommendedName>
</protein>
<proteinExistence type="inferred from homology"/>
<organism evidence="12 13">
    <name type="scientific">Haliscomenobacter hydrossis (strain ATCC 27775 / DSM 1100 / LMG 10767 / O)</name>
    <dbReference type="NCBI Taxonomy" id="760192"/>
    <lineage>
        <taxon>Bacteria</taxon>
        <taxon>Pseudomonadati</taxon>
        <taxon>Bacteroidota</taxon>
        <taxon>Saprospiria</taxon>
        <taxon>Saprospirales</taxon>
        <taxon>Haliscomenobacteraceae</taxon>
        <taxon>Haliscomenobacter</taxon>
    </lineage>
</organism>
<comment type="catalytic activity">
    <reaction evidence="1 9 10">
        <text>D-alanyl-D-alanine + H2O = 2 D-alanine</text>
        <dbReference type="Rhea" id="RHEA:20661"/>
        <dbReference type="ChEBI" id="CHEBI:15377"/>
        <dbReference type="ChEBI" id="CHEBI:57416"/>
        <dbReference type="ChEBI" id="CHEBI:57822"/>
        <dbReference type="EC" id="3.4.13.22"/>
    </reaction>
</comment>
<dbReference type="PANTHER" id="PTHR43126">
    <property type="entry name" value="D-ALANYL-D-ALANINE DIPEPTIDASE"/>
    <property type="match status" value="1"/>
</dbReference>
<dbReference type="STRING" id="760192.Halhy_3604"/>
<dbReference type="eggNOG" id="COG2173">
    <property type="taxonomic scope" value="Bacteria"/>
</dbReference>
<keyword evidence="2 9" id="KW-0645">Protease</keyword>
<dbReference type="EMBL" id="CP002691">
    <property type="protein sequence ID" value="AEE51456.1"/>
    <property type="molecule type" value="Genomic_DNA"/>
</dbReference>
<dbReference type="PIRSF" id="PIRSF026671">
    <property type="entry name" value="AA_dipeptidase"/>
    <property type="match status" value="1"/>
</dbReference>
<comment type="similarity">
    <text evidence="9 10">Belongs to the peptidase M15D family.</text>
</comment>
<dbReference type="SUPFAM" id="SSF55166">
    <property type="entry name" value="Hedgehog/DD-peptidase"/>
    <property type="match status" value="1"/>
</dbReference>
<dbReference type="Proteomes" id="UP000008461">
    <property type="component" value="Chromosome"/>
</dbReference>